<dbReference type="OrthoDB" id="1577640at2759"/>
<sequence length="1010" mass="110118">MHPFPYHAYTVGYVSALPIELAAAEVLLDEKHPSPPHDDNDCNLYTLGRIHNHNVVIAALPAGRLGHNPAAVAASRMQDRFRCIRFSLLVGVGGRVPSDAHDIRLGDVVVSQPHGGHGGRTGFLSSPPDALLHALTKLQARQMAGSLDLSIHLDRFARLSEFSRSHAGRDLLFKASYPHVDGPTCEACDGNFLVKRGARAAETVIHCGTIASGNQVMRDAITRDAISLELGGALCFEMEAAGMIASCPCLVIRGICDYADSHKNKAWQPYAAAAAAACAKEILSHIPAEAESPHQDVASVIARANTGNLGPRPHSPKPTVFSTAPITLNTVFDVEDGWMESIENALSRETWSEAVVAGDRGSGKTYAMARLAAKLKDTHSIFWFSAKTPRLWLSNVSHGRWLLFVDDLPRDFDLGKLWTLFPKSNLGSVVMGTNLHDPAGFEGTITRSNPVMPLDSGVGLFISVYGDASDHVAVAASGIVQAVKSHRFGIILAASFLSSHPQLSVEEYLQKLTSDAAGHRDIPREVALPLFVHLNALVGTPGGYVLTVLALLHSQHIGDKNRFLLEVKRDNNGAYYAVPECVVLCVLQKLRDDPPTFRLALKVGLTLLDSSVSPRSVKTFKRLNESIQLVERHYTCLSRHASDAPETRGALGEFQNLGLSFRRWLVRNRTLSGDDCIDPLLWDEVTPYLAPHPAEPAPVISQWCALHIAGPVSSVLWFNVKNLVVFSALSRTWFTIKDDVLDALRPLATTRRYASAAEIEDQINEAANEAIGEVLTLETEEYVHSGAQPASQSVLSSIVSLVAQIPDDECFGLLRVSHQDLTHIISEATSLGIYELGPLAGSAWAPVLEKAKRDIITRMNSLVQQSSSMESLGKTSKFTITQLSQDGIHAYVGEIMEATWEAIRSARIWVAIKIRLALCLEMLSQIGNISVLDPQHGSGLSSVRAILTGTDEILAEGITLLSPQYLQNWEWRAMKRQLLLHHQAIQQVLQLLDGTDNRSDPTESAFDGFW</sequence>
<evidence type="ECO:0000313" key="3">
    <source>
        <dbReference type="Proteomes" id="UP000054771"/>
    </source>
</evidence>
<dbReference type="InterPro" id="IPR000845">
    <property type="entry name" value="Nucleoside_phosphorylase_d"/>
</dbReference>
<dbReference type="STRING" id="454130.A0A0U5GC84"/>
<dbReference type="InterPro" id="IPR053137">
    <property type="entry name" value="NLR-like"/>
</dbReference>
<dbReference type="SUPFAM" id="SSF53167">
    <property type="entry name" value="Purine and uridine phosphorylases"/>
    <property type="match status" value="1"/>
</dbReference>
<dbReference type="Proteomes" id="UP000054771">
    <property type="component" value="Unassembled WGS sequence"/>
</dbReference>
<keyword evidence="3" id="KW-1185">Reference proteome</keyword>
<reference evidence="3" key="1">
    <citation type="journal article" date="2016" name="Genome Announc.">
        <title>Draft genome sequences of fungus Aspergillus calidoustus.</title>
        <authorList>
            <person name="Horn F."/>
            <person name="Linde J."/>
            <person name="Mattern D.J."/>
            <person name="Walther G."/>
            <person name="Guthke R."/>
            <person name="Scherlach K."/>
            <person name="Martin K."/>
            <person name="Brakhage A.A."/>
            <person name="Petzke L."/>
            <person name="Valiante V."/>
        </authorList>
    </citation>
    <scope>NUCLEOTIDE SEQUENCE [LARGE SCALE GENOMIC DNA]</scope>
    <source>
        <strain evidence="3">SF006504</strain>
    </source>
</reference>
<name>A0A0U5GC84_ASPCI</name>
<organism evidence="2 3">
    <name type="scientific">Aspergillus calidoustus</name>
    <dbReference type="NCBI Taxonomy" id="454130"/>
    <lineage>
        <taxon>Eukaryota</taxon>
        <taxon>Fungi</taxon>
        <taxon>Dikarya</taxon>
        <taxon>Ascomycota</taxon>
        <taxon>Pezizomycotina</taxon>
        <taxon>Eurotiomycetes</taxon>
        <taxon>Eurotiomycetidae</taxon>
        <taxon>Eurotiales</taxon>
        <taxon>Aspergillaceae</taxon>
        <taxon>Aspergillus</taxon>
        <taxon>Aspergillus subgen. Nidulantes</taxon>
    </lineage>
</organism>
<proteinExistence type="predicted"/>
<accession>A0A0U5GC84</accession>
<dbReference type="InterPro" id="IPR027417">
    <property type="entry name" value="P-loop_NTPase"/>
</dbReference>
<dbReference type="Gene3D" id="3.40.50.1580">
    <property type="entry name" value="Nucleoside phosphorylase domain"/>
    <property type="match status" value="1"/>
</dbReference>
<gene>
    <name evidence="2" type="ORF">ASPCAL10487</name>
</gene>
<dbReference type="GO" id="GO:0009116">
    <property type="term" value="P:nucleoside metabolic process"/>
    <property type="evidence" value="ECO:0007669"/>
    <property type="project" value="InterPro"/>
</dbReference>
<dbReference type="SUPFAM" id="SSF52540">
    <property type="entry name" value="P-loop containing nucleoside triphosphate hydrolases"/>
    <property type="match status" value="1"/>
</dbReference>
<protein>
    <recommendedName>
        <fullName evidence="1">Nucleoside phosphorylase domain-containing protein</fullName>
    </recommendedName>
</protein>
<evidence type="ECO:0000259" key="1">
    <source>
        <dbReference type="Pfam" id="PF01048"/>
    </source>
</evidence>
<dbReference type="PANTHER" id="PTHR46082">
    <property type="entry name" value="ATP/GTP-BINDING PROTEIN-RELATED"/>
    <property type="match status" value="1"/>
</dbReference>
<dbReference type="AlphaFoldDB" id="A0A0U5GC84"/>
<dbReference type="EMBL" id="CDMC01000009">
    <property type="protein sequence ID" value="CEL07327.1"/>
    <property type="molecule type" value="Genomic_DNA"/>
</dbReference>
<feature type="domain" description="Nucleoside phosphorylase" evidence="1">
    <location>
        <begin position="11"/>
        <end position="283"/>
    </location>
</feature>
<dbReference type="Pfam" id="PF01048">
    <property type="entry name" value="PNP_UDP_1"/>
    <property type="match status" value="1"/>
</dbReference>
<dbReference type="PANTHER" id="PTHR46082:SF11">
    <property type="entry name" value="AAA+ ATPASE DOMAIN-CONTAINING PROTEIN-RELATED"/>
    <property type="match status" value="1"/>
</dbReference>
<evidence type="ECO:0000313" key="2">
    <source>
        <dbReference type="EMBL" id="CEL07327.1"/>
    </source>
</evidence>
<dbReference type="InterPro" id="IPR035994">
    <property type="entry name" value="Nucleoside_phosphorylase_sf"/>
</dbReference>
<dbReference type="GO" id="GO:0003824">
    <property type="term" value="F:catalytic activity"/>
    <property type="evidence" value="ECO:0007669"/>
    <property type="project" value="InterPro"/>
</dbReference>